<feature type="domain" description="DUF2341" evidence="10">
    <location>
        <begin position="71"/>
        <end position="154"/>
    </location>
</feature>
<proteinExistence type="inferred from homology"/>
<dbReference type="Pfam" id="PF10102">
    <property type="entry name" value="DUF2341"/>
    <property type="match status" value="1"/>
</dbReference>
<dbReference type="SUPFAM" id="SSF49899">
    <property type="entry name" value="Concanavalin A-like lectins/glucanases"/>
    <property type="match status" value="1"/>
</dbReference>
<feature type="chain" id="PRO_5045484561" evidence="8">
    <location>
        <begin position="22"/>
        <end position="594"/>
    </location>
</feature>
<evidence type="ECO:0000256" key="6">
    <source>
        <dbReference type="RuleBase" id="RU004057"/>
    </source>
</evidence>
<evidence type="ECO:0000256" key="3">
    <source>
        <dbReference type="ARBA" id="ARBA00022692"/>
    </source>
</evidence>
<keyword evidence="5 7" id="KW-0472">Membrane</keyword>
<evidence type="ECO:0000259" key="10">
    <source>
        <dbReference type="Pfam" id="PF10102"/>
    </source>
</evidence>
<feature type="domain" description="MotA/TolQ/ExbB proton channel" evidence="9">
    <location>
        <begin position="472"/>
        <end position="573"/>
    </location>
</feature>
<evidence type="ECO:0000259" key="9">
    <source>
        <dbReference type="Pfam" id="PF01618"/>
    </source>
</evidence>
<evidence type="ECO:0000256" key="5">
    <source>
        <dbReference type="ARBA" id="ARBA00023136"/>
    </source>
</evidence>
<gene>
    <name evidence="11" type="ORF">NP590_16780</name>
</gene>
<evidence type="ECO:0000256" key="7">
    <source>
        <dbReference type="SAM" id="Phobius"/>
    </source>
</evidence>
<comment type="similarity">
    <text evidence="6">Belongs to the exbB/tolQ family.</text>
</comment>
<feature type="transmembrane region" description="Helical" evidence="7">
    <location>
        <begin position="495"/>
        <end position="521"/>
    </location>
</feature>
<dbReference type="InterPro" id="IPR050790">
    <property type="entry name" value="ExbB/TolQ_transport"/>
</dbReference>
<evidence type="ECO:0000256" key="4">
    <source>
        <dbReference type="ARBA" id="ARBA00022989"/>
    </source>
</evidence>
<keyword evidence="6" id="KW-0813">Transport</keyword>
<comment type="caution">
    <text evidence="11">The sequence shown here is derived from an EMBL/GenBank/DDBJ whole genome shotgun (WGS) entry which is preliminary data.</text>
</comment>
<dbReference type="PANTHER" id="PTHR30625:SF3">
    <property type="entry name" value="TOL-PAL SYSTEM PROTEIN TOLQ"/>
    <property type="match status" value="1"/>
</dbReference>
<keyword evidence="6" id="KW-0653">Protein transport</keyword>
<feature type="transmembrane region" description="Helical" evidence="7">
    <location>
        <begin position="533"/>
        <end position="557"/>
    </location>
</feature>
<keyword evidence="12" id="KW-1185">Reference proteome</keyword>
<keyword evidence="2" id="KW-1003">Cell membrane</keyword>
<sequence>MKINPCLALLAGLLFPLLAQAWWNDDWNSRRQVTVDAGVTGADIQETLSDFPILVRLHAGNFGYFAELADNGRDLRFLKDDKTPLSYQVEQVDPFSEMGLVWIKLPQVRGGIASDDFWMYYGNANAPDGSNSQSLYDVAQALVYHFKDGETLPQDATAYASHAADSKAQILPAGYIGAAAQLTGAGPITVSAAPQLAVDPGKGWTFSSWLKLEAAQTGASLLSAQQAGKGLELLIEGSALSARWSGDAGVAETAPVELGLGNWRHVAVVLSTDKLALYLDGSIVAEANISLSALNPDIRIGDSLNAVLDEVQIAATARSADWIKLSFRTQSPDFAVMAYGEDESNDSGDSHLLVIVQSTTVDGWVVIALTMIMLVIALLVMVTKALVIKRVGNDNRLFLEKYRQLDHKRLGALDHEESEEERELADSDFLTALVGKHDHFQSSTLYHLYHLAIHELEQLQGSPDQSVSTQAWNYLKVKLDAQVVSEVQRLNSNMVLLTIAVAGGPFLGLLGTVVGVMNTFATIAASGDVNINAIAPGIAAALLTTVAGLAVAIPSLFGYNYLMTRIKEITVSMKVFADEFLAVLSMRAAQAGEQ</sequence>
<dbReference type="InterPro" id="IPR018765">
    <property type="entry name" value="DUF2341"/>
</dbReference>
<keyword evidence="8" id="KW-0732">Signal</keyword>
<dbReference type="PANTHER" id="PTHR30625">
    <property type="entry name" value="PROTEIN TOLQ"/>
    <property type="match status" value="1"/>
</dbReference>
<protein>
    <submittedName>
        <fullName evidence="11">DUF2341 domain-containing protein</fullName>
    </submittedName>
</protein>
<dbReference type="Gene3D" id="2.60.120.200">
    <property type="match status" value="1"/>
</dbReference>
<reference evidence="11 12" key="1">
    <citation type="submission" date="2022-07" db="EMBL/GenBank/DDBJ databases">
        <title>Methylomonas rivi sp. nov., Methylomonas rosea sp. nov., Methylomonas aureus sp. nov. and Methylomonas subterranea sp. nov., four novel methanotrophs isolated from a freshwater creek and the deep terrestrial subsurface.</title>
        <authorList>
            <person name="Abin C."/>
            <person name="Sankaranarayanan K."/>
            <person name="Garner C."/>
            <person name="Sindelar R."/>
            <person name="Kotary K."/>
            <person name="Garner R."/>
            <person name="Barclay S."/>
            <person name="Lawson P."/>
            <person name="Krumholz L."/>
        </authorList>
    </citation>
    <scope>NUCLEOTIDE SEQUENCE [LARGE SCALE GENOMIC DNA]</scope>
    <source>
        <strain evidence="11 12">SURF-2</strain>
    </source>
</reference>
<dbReference type="InterPro" id="IPR013320">
    <property type="entry name" value="ConA-like_dom_sf"/>
</dbReference>
<evidence type="ECO:0000256" key="1">
    <source>
        <dbReference type="ARBA" id="ARBA00004651"/>
    </source>
</evidence>
<evidence type="ECO:0000313" key="11">
    <source>
        <dbReference type="EMBL" id="MCQ8105767.1"/>
    </source>
</evidence>
<dbReference type="Proteomes" id="UP001524499">
    <property type="component" value="Unassembled WGS sequence"/>
</dbReference>
<dbReference type="InterPro" id="IPR002898">
    <property type="entry name" value="MotA_ExbB_proton_chnl"/>
</dbReference>
<dbReference type="Pfam" id="PF13385">
    <property type="entry name" value="Laminin_G_3"/>
    <property type="match status" value="1"/>
</dbReference>
<feature type="signal peptide" evidence="8">
    <location>
        <begin position="1"/>
        <end position="21"/>
    </location>
</feature>
<dbReference type="RefSeq" id="WP_256603798.1">
    <property type="nucleotide sequence ID" value="NZ_JANIBJ010000037.1"/>
</dbReference>
<dbReference type="Pfam" id="PF01618">
    <property type="entry name" value="MotA_ExbB"/>
    <property type="match status" value="1"/>
</dbReference>
<evidence type="ECO:0000313" key="12">
    <source>
        <dbReference type="Proteomes" id="UP001524499"/>
    </source>
</evidence>
<accession>A0ABT1TL09</accession>
<evidence type="ECO:0000256" key="8">
    <source>
        <dbReference type="SAM" id="SignalP"/>
    </source>
</evidence>
<name>A0ABT1TL09_9GAMM</name>
<keyword evidence="4 7" id="KW-1133">Transmembrane helix</keyword>
<dbReference type="EMBL" id="JANIBJ010000037">
    <property type="protein sequence ID" value="MCQ8105767.1"/>
    <property type="molecule type" value="Genomic_DNA"/>
</dbReference>
<comment type="subcellular location">
    <subcellularLocation>
        <location evidence="1">Cell membrane</location>
        <topology evidence="1">Multi-pass membrane protein</topology>
    </subcellularLocation>
    <subcellularLocation>
        <location evidence="6">Membrane</location>
        <topology evidence="6">Multi-pass membrane protein</topology>
    </subcellularLocation>
</comment>
<organism evidence="11 12">
    <name type="scientific">Methylomonas subterranea</name>
    <dbReference type="NCBI Taxonomy" id="2952225"/>
    <lineage>
        <taxon>Bacteria</taxon>
        <taxon>Pseudomonadati</taxon>
        <taxon>Pseudomonadota</taxon>
        <taxon>Gammaproteobacteria</taxon>
        <taxon>Methylococcales</taxon>
        <taxon>Methylococcaceae</taxon>
        <taxon>Methylomonas</taxon>
    </lineage>
</organism>
<evidence type="ECO:0000256" key="2">
    <source>
        <dbReference type="ARBA" id="ARBA00022475"/>
    </source>
</evidence>
<keyword evidence="3 7" id="KW-0812">Transmembrane</keyword>
<feature type="transmembrane region" description="Helical" evidence="7">
    <location>
        <begin position="364"/>
        <end position="387"/>
    </location>
</feature>